<reference evidence="4" key="3">
    <citation type="journal article" date="2014" name="Nature">
        <title>Elephant shark genome provides unique insights into gnathostome evolution.</title>
        <authorList>
            <consortium name="International Elephant Shark Genome Sequencing Consortium"/>
            <person name="Venkatesh B."/>
            <person name="Lee A.P."/>
            <person name="Ravi V."/>
            <person name="Maurya A.K."/>
            <person name="Lian M.M."/>
            <person name="Swann J.B."/>
            <person name="Ohta Y."/>
            <person name="Flajnik M.F."/>
            <person name="Sutoh Y."/>
            <person name="Kasahara M."/>
            <person name="Hoon S."/>
            <person name="Gangu V."/>
            <person name="Roy S.W."/>
            <person name="Irimia M."/>
            <person name="Korzh V."/>
            <person name="Kondrychyn I."/>
            <person name="Lim Z.W."/>
            <person name="Tay B.H."/>
            <person name="Tohari S."/>
            <person name="Kong K.W."/>
            <person name="Ho S."/>
            <person name="Lorente-Galdos B."/>
            <person name="Quilez J."/>
            <person name="Marques-Bonet T."/>
            <person name="Raney B.J."/>
            <person name="Ingham P.W."/>
            <person name="Tay A."/>
            <person name="Hillier L.W."/>
            <person name="Minx P."/>
            <person name="Boehm T."/>
            <person name="Wilson R.K."/>
            <person name="Brenner S."/>
            <person name="Warren W.C."/>
        </authorList>
    </citation>
    <scope>NUCLEOTIDE SEQUENCE [LARGE SCALE GENOMIC DNA]</scope>
</reference>
<dbReference type="Proteomes" id="UP000314986">
    <property type="component" value="Unassembled WGS sequence"/>
</dbReference>
<organism evidence="3 4">
    <name type="scientific">Callorhinchus milii</name>
    <name type="common">Ghost shark</name>
    <dbReference type="NCBI Taxonomy" id="7868"/>
    <lineage>
        <taxon>Eukaryota</taxon>
        <taxon>Metazoa</taxon>
        <taxon>Chordata</taxon>
        <taxon>Craniata</taxon>
        <taxon>Vertebrata</taxon>
        <taxon>Chondrichthyes</taxon>
        <taxon>Holocephali</taxon>
        <taxon>Chimaeriformes</taxon>
        <taxon>Callorhinchidae</taxon>
        <taxon>Callorhinchus</taxon>
    </lineage>
</organism>
<dbReference type="InterPro" id="IPR039064">
    <property type="entry name" value="ZNF750_Znf"/>
</dbReference>
<evidence type="ECO:0000313" key="4">
    <source>
        <dbReference type="Proteomes" id="UP000314986"/>
    </source>
</evidence>
<accession>A0A4W3I5J1</accession>
<evidence type="ECO:0000313" key="3">
    <source>
        <dbReference type="Ensembl" id="ENSCMIP00000024042.1"/>
    </source>
</evidence>
<reference evidence="4" key="1">
    <citation type="journal article" date="2006" name="Science">
        <title>Ancient noncoding elements conserved in the human genome.</title>
        <authorList>
            <person name="Venkatesh B."/>
            <person name="Kirkness E.F."/>
            <person name="Loh Y.H."/>
            <person name="Halpern A.L."/>
            <person name="Lee A.P."/>
            <person name="Johnson J."/>
            <person name="Dandona N."/>
            <person name="Viswanathan L.D."/>
            <person name="Tay A."/>
            <person name="Venter J.C."/>
            <person name="Strausberg R.L."/>
            <person name="Brenner S."/>
        </authorList>
    </citation>
    <scope>NUCLEOTIDE SEQUENCE [LARGE SCALE GENOMIC DNA]</scope>
</reference>
<dbReference type="AlphaFoldDB" id="A0A4W3I5J1"/>
<feature type="compositionally biased region" description="Basic and acidic residues" evidence="1">
    <location>
        <begin position="423"/>
        <end position="433"/>
    </location>
</feature>
<reference evidence="3" key="5">
    <citation type="submission" date="2025-09" db="UniProtKB">
        <authorList>
            <consortium name="Ensembl"/>
        </authorList>
    </citation>
    <scope>IDENTIFICATION</scope>
</reference>
<name>A0A4W3I5J1_CALMI</name>
<feature type="compositionally biased region" description="Basic residues" evidence="1">
    <location>
        <begin position="107"/>
        <end position="118"/>
    </location>
</feature>
<dbReference type="InParanoid" id="A0A4W3I5J1"/>
<protein>
    <submittedName>
        <fullName evidence="3">Proline rich 35</fullName>
    </submittedName>
</protein>
<proteinExistence type="predicted"/>
<dbReference type="OMA" id="WKPGMGG"/>
<sequence length="531" mass="57685">MSEEGVACKLGALYKHKERKPKKPHYIPRPWGKPYNYKCFQCPFTCMEKSHLYNHMKYSLCKNSLSLLVGSDWPYRKSDSERAVRPAERARAARPPGEIGQGDRARRGGRGRVARRRGPTCPEAQMGQTERPGRGQGRSWGRSRRVRPKGEDAAGHPASAIPCYPPPPGLRGYREAPALNLSALGVNYPGSHHSLLFSSYLSPAIAAHPTPAAPVAPLPFLASPARLAGPQPAPLPDRTPRDRPNSPEPGRLTRPASSPGCVSARKGSRNPECLQKGEGSNDSTVLIDDLCKVIHEYQEVEEQLCLMDNEDTPGQKQLRSQLTKIRKELLHIRQTLEKTTKQHEGPLDLSVKRSLDGIVKDHKSGGGGGGNLEGQDPPRPLVDQVQPSDGSKESRASRTALKYSAGTDDRSILDGRTRICEAEDLRASPEHGEGPAVKPSISEPPKSGPTDTALANRTTKCEADSSVPLGMDGRFGSSQPGLACPALEDDSKPPRSKSLKRSLSGDGQSERETGCRLSLLVGERLKQSRVV</sequence>
<dbReference type="PANTHER" id="PTHR14678">
    <property type="entry name" value="PROLINE-RICH PROTEIN 35-RELATED"/>
    <property type="match status" value="1"/>
</dbReference>
<dbReference type="Pfam" id="PF15269">
    <property type="entry name" value="zf-C2H2_7"/>
    <property type="match status" value="1"/>
</dbReference>
<evidence type="ECO:0000256" key="1">
    <source>
        <dbReference type="SAM" id="MobiDB-lite"/>
    </source>
</evidence>
<dbReference type="Ensembl" id="ENSCMIT00000024445.1">
    <property type="protein sequence ID" value="ENSCMIP00000024042.1"/>
    <property type="gene ID" value="ENSCMIG00000010687.1"/>
</dbReference>
<dbReference type="STRING" id="7868.ENSCMIP00000024042"/>
<feature type="domain" description="Zinc finger protein 750-like zinc finger" evidence="2">
    <location>
        <begin position="18"/>
        <end position="68"/>
    </location>
</feature>
<feature type="region of interest" description="Disordered" evidence="1">
    <location>
        <begin position="77"/>
        <end position="163"/>
    </location>
</feature>
<feature type="compositionally biased region" description="Polar residues" evidence="1">
    <location>
        <begin position="449"/>
        <end position="458"/>
    </location>
</feature>
<evidence type="ECO:0000259" key="2">
    <source>
        <dbReference type="Pfam" id="PF15269"/>
    </source>
</evidence>
<feature type="compositionally biased region" description="Basic and acidic residues" evidence="1">
    <location>
        <begin position="77"/>
        <end position="91"/>
    </location>
</feature>
<dbReference type="PANTHER" id="PTHR14678:SF2">
    <property type="entry name" value="PROLINE-RICH PROTEIN 35"/>
    <property type="match status" value="1"/>
</dbReference>
<reference evidence="3" key="4">
    <citation type="submission" date="2025-08" db="UniProtKB">
        <authorList>
            <consortium name="Ensembl"/>
        </authorList>
    </citation>
    <scope>IDENTIFICATION</scope>
</reference>
<keyword evidence="4" id="KW-1185">Reference proteome</keyword>
<dbReference type="InterPro" id="IPR039363">
    <property type="entry name" value="ZNF750"/>
</dbReference>
<dbReference type="GeneTree" id="ENSGT00530000063870"/>
<feature type="region of interest" description="Disordered" evidence="1">
    <location>
        <begin position="224"/>
        <end position="281"/>
    </location>
</feature>
<reference evidence="4" key="2">
    <citation type="journal article" date="2007" name="PLoS Biol.">
        <title>Survey sequencing and comparative analysis of the elephant shark (Callorhinchus milii) genome.</title>
        <authorList>
            <person name="Venkatesh B."/>
            <person name="Kirkness E.F."/>
            <person name="Loh Y.H."/>
            <person name="Halpern A.L."/>
            <person name="Lee A.P."/>
            <person name="Johnson J."/>
            <person name="Dandona N."/>
            <person name="Viswanathan L.D."/>
            <person name="Tay A."/>
            <person name="Venter J.C."/>
            <person name="Strausberg R.L."/>
            <person name="Brenner S."/>
        </authorList>
    </citation>
    <scope>NUCLEOTIDE SEQUENCE [LARGE SCALE GENOMIC DNA]</scope>
</reference>
<feature type="region of interest" description="Disordered" evidence="1">
    <location>
        <begin position="358"/>
        <end position="408"/>
    </location>
</feature>
<feature type="region of interest" description="Disordered" evidence="1">
    <location>
        <begin position="423"/>
        <end position="515"/>
    </location>
</feature>